<dbReference type="Proteomes" id="UP000234275">
    <property type="component" value="Unassembled WGS sequence"/>
</dbReference>
<comment type="caution">
    <text evidence="3">The sequence shown here is derived from an EMBL/GenBank/DDBJ whole genome shotgun (WGS) entry which is preliminary data.</text>
</comment>
<gene>
    <name evidence="3" type="ORF">P170DRAFT_136420</name>
</gene>
<dbReference type="AlphaFoldDB" id="A0A2I2GB75"/>
<dbReference type="EMBL" id="MSFO01000003">
    <property type="protein sequence ID" value="PLB50133.1"/>
    <property type="molecule type" value="Genomic_DNA"/>
</dbReference>
<organism evidence="3 4">
    <name type="scientific">Aspergillus steynii IBT 23096</name>
    <dbReference type="NCBI Taxonomy" id="1392250"/>
    <lineage>
        <taxon>Eukaryota</taxon>
        <taxon>Fungi</taxon>
        <taxon>Dikarya</taxon>
        <taxon>Ascomycota</taxon>
        <taxon>Pezizomycotina</taxon>
        <taxon>Eurotiomycetes</taxon>
        <taxon>Eurotiomycetidae</taxon>
        <taxon>Eurotiales</taxon>
        <taxon>Aspergillaceae</taxon>
        <taxon>Aspergillus</taxon>
        <taxon>Aspergillus subgen. Circumdati</taxon>
    </lineage>
</organism>
<evidence type="ECO:0000313" key="3">
    <source>
        <dbReference type="EMBL" id="PLB50133.1"/>
    </source>
</evidence>
<evidence type="ECO:0000256" key="2">
    <source>
        <dbReference type="SAM" id="SignalP"/>
    </source>
</evidence>
<accession>A0A2I2GB75</accession>
<dbReference type="VEuPathDB" id="FungiDB:P170DRAFT_136420"/>
<feature type="signal peptide" evidence="2">
    <location>
        <begin position="1"/>
        <end position="19"/>
    </location>
</feature>
<proteinExistence type="predicted"/>
<dbReference type="RefSeq" id="XP_024705435.1">
    <property type="nucleotide sequence ID" value="XM_024842444.1"/>
</dbReference>
<protein>
    <recommendedName>
        <fullName evidence="5">Secreted protein</fullName>
    </recommendedName>
</protein>
<evidence type="ECO:0008006" key="5">
    <source>
        <dbReference type="Google" id="ProtNLM"/>
    </source>
</evidence>
<feature type="chain" id="PRO_5014119854" description="Secreted protein" evidence="2">
    <location>
        <begin position="20"/>
        <end position="125"/>
    </location>
</feature>
<evidence type="ECO:0000313" key="4">
    <source>
        <dbReference type="Proteomes" id="UP000234275"/>
    </source>
</evidence>
<name>A0A2I2GB75_9EURO</name>
<keyword evidence="4" id="KW-1185">Reference proteome</keyword>
<dbReference type="GeneID" id="36550141"/>
<feature type="region of interest" description="Disordered" evidence="1">
    <location>
        <begin position="106"/>
        <end position="125"/>
    </location>
</feature>
<keyword evidence="2" id="KW-0732">Signal</keyword>
<reference evidence="3 4" key="1">
    <citation type="submission" date="2016-12" db="EMBL/GenBank/DDBJ databases">
        <title>The genomes of Aspergillus section Nigri reveals drivers in fungal speciation.</title>
        <authorList>
            <consortium name="DOE Joint Genome Institute"/>
            <person name="Vesth T.C."/>
            <person name="Nybo J."/>
            <person name="Theobald S."/>
            <person name="Brandl J."/>
            <person name="Frisvad J.C."/>
            <person name="Nielsen K.F."/>
            <person name="Lyhne E.K."/>
            <person name="Kogle M.E."/>
            <person name="Kuo A."/>
            <person name="Riley R."/>
            <person name="Clum A."/>
            <person name="Nolan M."/>
            <person name="Lipzen A."/>
            <person name="Salamov A."/>
            <person name="Henrissat B."/>
            <person name="Wiebenga A."/>
            <person name="De Vries R.P."/>
            <person name="Grigoriev I.V."/>
            <person name="Mortensen U.H."/>
            <person name="Andersen M.R."/>
            <person name="Baker S.E."/>
        </authorList>
    </citation>
    <scope>NUCLEOTIDE SEQUENCE [LARGE SCALE GENOMIC DNA]</scope>
    <source>
        <strain evidence="3 4">IBT 23096</strain>
    </source>
</reference>
<sequence length="125" mass="13707">MVAWIALFIIKMFFLPVFEWSTDCFPSVPEILALDKPVFSSVSVFRCLFVCRQPDFICIIPFSAVTSFEPPGTWQNHLVFGGHVSLQVSGSPNSPRGSIQVIESEPSGISGRSAIPAGSFPLETR</sequence>
<evidence type="ECO:0000256" key="1">
    <source>
        <dbReference type="SAM" id="MobiDB-lite"/>
    </source>
</evidence>